<dbReference type="GO" id="GO:0016628">
    <property type="term" value="F:oxidoreductase activity, acting on the CH-CH group of donors, NAD or NADP as acceptor"/>
    <property type="evidence" value="ECO:0007669"/>
    <property type="project" value="InterPro"/>
</dbReference>
<feature type="domain" description="Enoyl reductase (ER)" evidence="2">
    <location>
        <begin position="21"/>
        <end position="344"/>
    </location>
</feature>
<dbReference type="PANTHER" id="PTHR43205">
    <property type="entry name" value="PROSTAGLANDIN REDUCTASE"/>
    <property type="match status" value="1"/>
</dbReference>
<dbReference type="Pfam" id="PF00107">
    <property type="entry name" value="ADH_zinc_N"/>
    <property type="match status" value="1"/>
</dbReference>
<dbReference type="EMBL" id="ML992501">
    <property type="protein sequence ID" value="KAF2228108.1"/>
    <property type="molecule type" value="Genomic_DNA"/>
</dbReference>
<reference evidence="4" key="1">
    <citation type="journal article" date="2020" name="Stud. Mycol.">
        <title>101 Dothideomycetes genomes: A test case for predicting lifestyles and emergence of pathogens.</title>
        <authorList>
            <person name="Haridas S."/>
            <person name="Albert R."/>
            <person name="Binder M."/>
            <person name="Bloem J."/>
            <person name="LaButti K."/>
            <person name="Salamov A."/>
            <person name="Andreopoulos B."/>
            <person name="Baker S."/>
            <person name="Barry K."/>
            <person name="Bills G."/>
            <person name="Bluhm B."/>
            <person name="Cannon C."/>
            <person name="Castanera R."/>
            <person name="Culley D."/>
            <person name="Daum C."/>
            <person name="Ezra D."/>
            <person name="Gonzalez J."/>
            <person name="Henrissat B."/>
            <person name="Kuo A."/>
            <person name="Liang C."/>
            <person name="Lipzen A."/>
            <person name="Lutzoni F."/>
            <person name="Magnuson J."/>
            <person name="Mondo S."/>
            <person name="Nolan M."/>
            <person name="Ohm R."/>
            <person name="Pangilinan J."/>
            <person name="Park H.-J."/>
            <person name="Ramirez L."/>
            <person name="Alfaro M."/>
            <person name="Sun H."/>
            <person name="Tritt A."/>
            <person name="Yoshinaga Y."/>
            <person name="Zwiers L.-H."/>
            <person name="Turgeon B."/>
            <person name="Goodwin S."/>
            <person name="Spatafora J."/>
            <person name="Crous P."/>
            <person name="Grigoriev I."/>
        </authorList>
    </citation>
    <scope>NUCLEOTIDE SEQUENCE [LARGE SCALE GENOMIC DNA]</scope>
    <source>
        <strain evidence="4">CECT 20119</strain>
    </source>
</reference>
<name>A0A6A6GR87_9PEZI</name>
<dbReference type="SMART" id="SM00829">
    <property type="entry name" value="PKS_ER"/>
    <property type="match status" value="1"/>
</dbReference>
<dbReference type="SUPFAM" id="SSF50129">
    <property type="entry name" value="GroES-like"/>
    <property type="match status" value="1"/>
</dbReference>
<keyword evidence="4" id="KW-1185">Reference proteome</keyword>
<organism evidence="3 4">
    <name type="scientific">Elsinoe ampelina</name>
    <dbReference type="NCBI Taxonomy" id="302913"/>
    <lineage>
        <taxon>Eukaryota</taxon>
        <taxon>Fungi</taxon>
        <taxon>Dikarya</taxon>
        <taxon>Ascomycota</taxon>
        <taxon>Pezizomycotina</taxon>
        <taxon>Dothideomycetes</taxon>
        <taxon>Dothideomycetidae</taxon>
        <taxon>Myriangiales</taxon>
        <taxon>Elsinoaceae</taxon>
        <taxon>Elsinoe</taxon>
    </lineage>
</organism>
<dbReference type="CDD" id="cd05288">
    <property type="entry name" value="PGDH"/>
    <property type="match status" value="1"/>
</dbReference>
<sequence>MSAPKQTKQYLLAAHPKAEVNPSEQFKLVTTDLPELKDGQVLVKVRYLSNDPAQRGWISYHPNPERLYVPPVQINEVMRAGGIGTVVKSNSSKFKEGDSVVATIGWTEYAVIGADQCTPLKSVPGLAETHFLGALGMTGMTAFAGLEKVDTTSKDELVVISGAAGATGSMAVQIAKHLIGVKKVVGLAGTDEKCRWVESIGADVCINYKAKDWRKQLKEATKGNVDVYFDNVGAPILDAVMARMKTHGRIAACGAVATYNSGEGADPVRNWFEVISSRLVIKGFIVFDFADRFGEFTSRLVKGFQDGKIKISDANETVVDTKFEDIPNTWLKLFVGANQGKLVTKLV</sequence>
<keyword evidence="1" id="KW-0560">Oxidoreductase</keyword>
<dbReference type="InterPro" id="IPR011032">
    <property type="entry name" value="GroES-like_sf"/>
</dbReference>
<evidence type="ECO:0000256" key="1">
    <source>
        <dbReference type="ARBA" id="ARBA00023002"/>
    </source>
</evidence>
<dbReference type="Pfam" id="PF16884">
    <property type="entry name" value="ADH_N_2"/>
    <property type="match status" value="1"/>
</dbReference>
<dbReference type="Gene3D" id="3.90.180.10">
    <property type="entry name" value="Medium-chain alcohol dehydrogenases, catalytic domain"/>
    <property type="match status" value="1"/>
</dbReference>
<dbReference type="InterPro" id="IPR020843">
    <property type="entry name" value="ER"/>
</dbReference>
<gene>
    <name evidence="3" type="ORF">BDZ85DRAFT_189301</name>
</gene>
<evidence type="ECO:0000259" key="2">
    <source>
        <dbReference type="SMART" id="SM00829"/>
    </source>
</evidence>
<dbReference type="InterPro" id="IPR036291">
    <property type="entry name" value="NAD(P)-bd_dom_sf"/>
</dbReference>
<dbReference type="InterPro" id="IPR045010">
    <property type="entry name" value="MDR_fam"/>
</dbReference>
<dbReference type="PANTHER" id="PTHR43205:SF19">
    <property type="entry name" value="ENOYL REDUCTASE (ER) DOMAIN-CONTAINING PROTEIN"/>
    <property type="match status" value="1"/>
</dbReference>
<dbReference type="OrthoDB" id="809632at2759"/>
<dbReference type="InterPro" id="IPR041694">
    <property type="entry name" value="ADH_N_2"/>
</dbReference>
<proteinExistence type="predicted"/>
<dbReference type="InterPro" id="IPR013149">
    <property type="entry name" value="ADH-like_C"/>
</dbReference>
<dbReference type="SUPFAM" id="SSF51735">
    <property type="entry name" value="NAD(P)-binding Rossmann-fold domains"/>
    <property type="match status" value="1"/>
</dbReference>
<dbReference type="Proteomes" id="UP000799538">
    <property type="component" value="Unassembled WGS sequence"/>
</dbReference>
<dbReference type="Gene3D" id="3.40.50.720">
    <property type="entry name" value="NAD(P)-binding Rossmann-like Domain"/>
    <property type="match status" value="1"/>
</dbReference>
<protein>
    <recommendedName>
        <fullName evidence="2">Enoyl reductase (ER) domain-containing protein</fullName>
    </recommendedName>
</protein>
<evidence type="ECO:0000313" key="4">
    <source>
        <dbReference type="Proteomes" id="UP000799538"/>
    </source>
</evidence>
<accession>A0A6A6GR87</accession>
<evidence type="ECO:0000313" key="3">
    <source>
        <dbReference type="EMBL" id="KAF2228108.1"/>
    </source>
</evidence>
<dbReference type="FunFam" id="3.40.50.720:FF:000121">
    <property type="entry name" value="Prostaglandin reductase 2"/>
    <property type="match status" value="1"/>
</dbReference>
<dbReference type="AlphaFoldDB" id="A0A6A6GR87"/>